<dbReference type="SMART" id="SM00552">
    <property type="entry name" value="ADEAMc"/>
    <property type="match status" value="1"/>
</dbReference>
<dbReference type="Proteomes" id="UP000192578">
    <property type="component" value="Unassembled WGS sequence"/>
</dbReference>
<keyword evidence="1" id="KW-0694">RNA-binding</keyword>
<dbReference type="OrthoDB" id="10056847at2759"/>
<dbReference type="GO" id="GO:0003726">
    <property type="term" value="F:double-stranded RNA adenosine deaminase activity"/>
    <property type="evidence" value="ECO:0007669"/>
    <property type="project" value="TreeGrafter"/>
</dbReference>
<dbReference type="PANTHER" id="PTHR10910:SF144">
    <property type="entry name" value="A TO I EDITASE DOMAIN-CONTAINING PROTEIN-RELATED"/>
    <property type="match status" value="1"/>
</dbReference>
<dbReference type="GO" id="GO:0006396">
    <property type="term" value="P:RNA processing"/>
    <property type="evidence" value="ECO:0007669"/>
    <property type="project" value="InterPro"/>
</dbReference>
<dbReference type="GO" id="GO:0006382">
    <property type="term" value="P:adenosine to inosine editing"/>
    <property type="evidence" value="ECO:0007669"/>
    <property type="project" value="TreeGrafter"/>
</dbReference>
<dbReference type="PROSITE" id="PS50137">
    <property type="entry name" value="DS_RBD"/>
    <property type="match status" value="1"/>
</dbReference>
<dbReference type="EMBL" id="MTYJ01000053">
    <property type="protein sequence ID" value="OQV18089.1"/>
    <property type="molecule type" value="Genomic_DNA"/>
</dbReference>
<proteinExistence type="predicted"/>
<evidence type="ECO:0000313" key="5">
    <source>
        <dbReference type="Proteomes" id="UP000192578"/>
    </source>
</evidence>
<comment type="caution">
    <text evidence="4">The sequence shown here is derived from an EMBL/GenBank/DDBJ whole genome shotgun (WGS) entry which is preliminary data.</text>
</comment>
<feature type="domain" description="DRBM" evidence="2">
    <location>
        <begin position="78"/>
        <end position="145"/>
    </location>
</feature>
<dbReference type="InterPro" id="IPR014720">
    <property type="entry name" value="dsRBD_dom"/>
</dbReference>
<dbReference type="GO" id="GO:0008251">
    <property type="term" value="F:tRNA-specific adenosine deaminase activity"/>
    <property type="evidence" value="ECO:0007669"/>
    <property type="project" value="TreeGrafter"/>
</dbReference>
<evidence type="ECO:0000313" key="4">
    <source>
        <dbReference type="EMBL" id="OQV18089.1"/>
    </source>
</evidence>
<evidence type="ECO:0000259" key="2">
    <source>
        <dbReference type="PROSITE" id="PS50137"/>
    </source>
</evidence>
<feature type="domain" description="A to I editase" evidence="3">
    <location>
        <begin position="457"/>
        <end position="799"/>
    </location>
</feature>
<dbReference type="GO" id="GO:0003725">
    <property type="term" value="F:double-stranded RNA binding"/>
    <property type="evidence" value="ECO:0007669"/>
    <property type="project" value="TreeGrafter"/>
</dbReference>
<dbReference type="AlphaFoldDB" id="A0A1W0WSB6"/>
<evidence type="ECO:0000256" key="1">
    <source>
        <dbReference type="PROSITE-ProRule" id="PRU00266"/>
    </source>
</evidence>
<dbReference type="SMART" id="SM00358">
    <property type="entry name" value="DSRM"/>
    <property type="match status" value="1"/>
</dbReference>
<dbReference type="PANTHER" id="PTHR10910">
    <property type="entry name" value="EUKARYOTE SPECIFIC DSRNA BINDING PROTEIN"/>
    <property type="match status" value="1"/>
</dbReference>
<name>A0A1W0WSB6_HYPEX</name>
<keyword evidence="5" id="KW-1185">Reference proteome</keyword>
<reference evidence="5" key="1">
    <citation type="submission" date="2017-01" db="EMBL/GenBank/DDBJ databases">
        <title>Comparative genomics of anhydrobiosis in the tardigrade Hypsibius dujardini.</title>
        <authorList>
            <person name="Yoshida Y."/>
            <person name="Koutsovoulos G."/>
            <person name="Laetsch D."/>
            <person name="Stevens L."/>
            <person name="Kumar S."/>
            <person name="Horikawa D."/>
            <person name="Ishino K."/>
            <person name="Komine S."/>
            <person name="Tomita M."/>
            <person name="Blaxter M."/>
            <person name="Arakawa K."/>
        </authorList>
    </citation>
    <scope>NUCLEOTIDE SEQUENCE [LARGE SCALE GENOMIC DNA]</scope>
    <source>
        <strain evidence="5">Z151</strain>
    </source>
</reference>
<dbReference type="Gene3D" id="3.30.160.20">
    <property type="match status" value="1"/>
</dbReference>
<dbReference type="Pfam" id="PF02137">
    <property type="entry name" value="A_deamin"/>
    <property type="match status" value="1"/>
</dbReference>
<organism evidence="4 5">
    <name type="scientific">Hypsibius exemplaris</name>
    <name type="common">Freshwater tardigrade</name>
    <dbReference type="NCBI Taxonomy" id="2072580"/>
    <lineage>
        <taxon>Eukaryota</taxon>
        <taxon>Metazoa</taxon>
        <taxon>Ecdysozoa</taxon>
        <taxon>Tardigrada</taxon>
        <taxon>Eutardigrada</taxon>
        <taxon>Parachela</taxon>
        <taxon>Hypsibioidea</taxon>
        <taxon>Hypsibiidae</taxon>
        <taxon>Hypsibius</taxon>
    </lineage>
</organism>
<dbReference type="PROSITE" id="PS50141">
    <property type="entry name" value="A_DEAMIN_EDITASE"/>
    <property type="match status" value="1"/>
</dbReference>
<dbReference type="Pfam" id="PF00035">
    <property type="entry name" value="dsrm"/>
    <property type="match status" value="1"/>
</dbReference>
<accession>A0A1W0WSB6</accession>
<gene>
    <name evidence="4" type="ORF">BV898_07860</name>
</gene>
<dbReference type="SUPFAM" id="SSF54768">
    <property type="entry name" value="dsRNA-binding domain-like"/>
    <property type="match status" value="1"/>
</dbReference>
<dbReference type="GO" id="GO:0005737">
    <property type="term" value="C:cytoplasm"/>
    <property type="evidence" value="ECO:0007669"/>
    <property type="project" value="TreeGrafter"/>
</dbReference>
<sequence>MASTWNSDLNVMHQTHLRRHLDDGGRFERDIFDEEDAIKTNRKLKRQPSKKRKLSQLEDADLIKAKKLRRVLASEEGNPVSQLYQLTPHLGVAVVFSSADSVGPSHQPSFTLSAHIGDETFMGTGPTKKLAKENAARLAVEAIRAKYGVEKEVVDPTADVPKELLPSELPGPPGDLPKTLGSDDPIALPPNSFNGSSVVSAELPLNVEDVGHQAAQDAPDNVSSTLIQTVSESSAVALKSRKSLIPSIAADDSKISNAFRTPPGETSAETLTQLQTAFSNLSLADRMKLHRLMAEAFCSTDPSALAMRIGSLLKIATQVNEEIPADELPRCLNWTPRHHGCCFSFGQEMFFAVSHQKKMAKHAVGAQFLNWFLDVVPVIWRGLRIPLHLQTSLADSEGLSTDAVRAQTFASEVCSVVYSQLNTMTGKYAGSSFVRHLDHNSLAGICLSRDGVVTPIVLATGATVIYRKNLSSCGRNLKDCQAEVLALRGLKRFLLGQVSALFEKNDSIFEDTPVDGKLRLKGDVGFHLFLTRKPSGSCSMDPTNTADTEKPQSSEISSDSHGKFCCISSEVISAASCQSVDGVVENHFNSIIKGHDKLNVMSSSDKLLRKLVVGVQGSLVSIFTHPIFLQTICLRGTAHLASMGAGLFQRLLPVIPGDSAQLDAFPMVCPEICGTVEMADLDEKSLKTSPTGFKASLWIKGSGTLREVEEFLDTSSGSTVSGKTSEVCKRNLGLLCCSVAKAASSWEREKELDVTMQHVVSYADIKGVPVAYRAKCEYFRDVAKCLGSWIGKCPEEEEFAVVDAGNDVRND</sequence>
<dbReference type="GO" id="GO:0005730">
    <property type="term" value="C:nucleolus"/>
    <property type="evidence" value="ECO:0007669"/>
    <property type="project" value="TreeGrafter"/>
</dbReference>
<dbReference type="InterPro" id="IPR002466">
    <property type="entry name" value="A_deamin"/>
</dbReference>
<protein>
    <submittedName>
        <fullName evidence="4">Double-stranded RNA-specific adenosine deaminase</fullName>
    </submittedName>
</protein>
<evidence type="ECO:0000259" key="3">
    <source>
        <dbReference type="PROSITE" id="PS50141"/>
    </source>
</evidence>